<dbReference type="InterPro" id="IPR020846">
    <property type="entry name" value="MFS_dom"/>
</dbReference>
<dbReference type="Pfam" id="PF07690">
    <property type="entry name" value="MFS_1"/>
    <property type="match status" value="1"/>
</dbReference>
<comment type="caution">
    <text evidence="7">The sequence shown here is derived from an EMBL/GenBank/DDBJ whole genome shotgun (WGS) entry which is preliminary data.</text>
</comment>
<accession>A0A2W5NGD3</accession>
<evidence type="ECO:0000313" key="7">
    <source>
        <dbReference type="EMBL" id="PZQ51528.1"/>
    </source>
</evidence>
<comment type="subcellular location">
    <subcellularLocation>
        <location evidence="1">Membrane</location>
        <topology evidence="1">Multi-pass membrane protein</topology>
    </subcellularLocation>
</comment>
<dbReference type="InterPro" id="IPR011701">
    <property type="entry name" value="MFS"/>
</dbReference>
<evidence type="ECO:0000256" key="5">
    <source>
        <dbReference type="SAM" id="Phobius"/>
    </source>
</evidence>
<dbReference type="GO" id="GO:0022857">
    <property type="term" value="F:transmembrane transporter activity"/>
    <property type="evidence" value="ECO:0007669"/>
    <property type="project" value="InterPro"/>
</dbReference>
<reference evidence="7 8" key="1">
    <citation type="submission" date="2017-08" db="EMBL/GenBank/DDBJ databases">
        <title>Infants hospitalized years apart are colonized by the same room-sourced microbial strains.</title>
        <authorList>
            <person name="Brooks B."/>
            <person name="Olm M.R."/>
            <person name="Firek B.A."/>
            <person name="Baker R."/>
            <person name="Thomas B.C."/>
            <person name="Morowitz M.J."/>
            <person name="Banfield J.F."/>
        </authorList>
    </citation>
    <scope>NUCLEOTIDE SEQUENCE [LARGE SCALE GENOMIC DNA]</scope>
    <source>
        <strain evidence="7">S2_005_002_R2_34</strain>
    </source>
</reference>
<keyword evidence="4 5" id="KW-0472">Membrane</keyword>
<feature type="transmembrane region" description="Helical" evidence="5">
    <location>
        <begin position="131"/>
        <end position="152"/>
    </location>
</feature>
<feature type="transmembrane region" description="Helical" evidence="5">
    <location>
        <begin position="354"/>
        <end position="372"/>
    </location>
</feature>
<dbReference type="PANTHER" id="PTHR23521:SF3">
    <property type="entry name" value="MFS TRANSPORTER"/>
    <property type="match status" value="1"/>
</dbReference>
<evidence type="ECO:0000259" key="6">
    <source>
        <dbReference type="PROSITE" id="PS50850"/>
    </source>
</evidence>
<feature type="transmembrane region" description="Helical" evidence="5">
    <location>
        <begin position="158"/>
        <end position="178"/>
    </location>
</feature>
<protein>
    <submittedName>
        <fullName evidence="7">MFS transporter</fullName>
    </submittedName>
</protein>
<name>A0A2W5NGD3_RHOSU</name>
<evidence type="ECO:0000256" key="1">
    <source>
        <dbReference type="ARBA" id="ARBA00004141"/>
    </source>
</evidence>
<dbReference type="EMBL" id="QFPW01000002">
    <property type="protein sequence ID" value="PZQ51528.1"/>
    <property type="molecule type" value="Genomic_DNA"/>
</dbReference>
<feature type="transmembrane region" description="Helical" evidence="5">
    <location>
        <begin position="237"/>
        <end position="258"/>
    </location>
</feature>
<dbReference type="Proteomes" id="UP000249185">
    <property type="component" value="Unassembled WGS sequence"/>
</dbReference>
<sequence>MSPEARAQAAIIATAAAFGLTYGLSAPLIALELDARGVSGAVIGANAAMHAVGVLMIAPALPRIVARAGLAGPARIALVAAAVLLALFPALPLIGVWFLLRILLGMSAESLFVISETWLSQTADTRSRARVMGIYVAAMSAGIALGPAILSVSGRDGAAPFLIGAALALAALAILVATRPAEAPPEPPGGAGLARYLRLAPLAIAAAALNAAIEAAGLTLLPLYAMGLGWTEAQGTLLLSVLLVGAILLQLPIGWLGGRVDRGRLTIALALLSGLGALAWPFAFGHPWLAWPLVFLWGGAFVGIYTLALTDVGERFAGADLAGIFAAMSVAWGLGALLGPLLGGVATEATRHGLPLLTAALCLVFALASRAAR</sequence>
<dbReference type="InterPro" id="IPR036259">
    <property type="entry name" value="MFS_trans_sf"/>
</dbReference>
<feature type="transmembrane region" description="Helical" evidence="5">
    <location>
        <begin position="199"/>
        <end position="225"/>
    </location>
</feature>
<feature type="transmembrane region" description="Helical" evidence="5">
    <location>
        <begin position="41"/>
        <end position="61"/>
    </location>
</feature>
<dbReference type="InterPro" id="IPR001958">
    <property type="entry name" value="Tet-R_TetA/multi-R_MdtG-like"/>
</dbReference>
<evidence type="ECO:0000256" key="3">
    <source>
        <dbReference type="ARBA" id="ARBA00022989"/>
    </source>
</evidence>
<evidence type="ECO:0000313" key="8">
    <source>
        <dbReference type="Proteomes" id="UP000249185"/>
    </source>
</evidence>
<dbReference type="GO" id="GO:0005886">
    <property type="term" value="C:plasma membrane"/>
    <property type="evidence" value="ECO:0007669"/>
    <property type="project" value="TreeGrafter"/>
</dbReference>
<feature type="transmembrane region" description="Helical" evidence="5">
    <location>
        <begin position="321"/>
        <end position="342"/>
    </location>
</feature>
<dbReference type="PANTHER" id="PTHR23521">
    <property type="entry name" value="TRANSPORTER MFS SUPERFAMILY"/>
    <property type="match status" value="1"/>
</dbReference>
<dbReference type="PROSITE" id="PS50850">
    <property type="entry name" value="MFS"/>
    <property type="match status" value="1"/>
</dbReference>
<feature type="domain" description="Major facilitator superfamily (MFS) profile" evidence="6">
    <location>
        <begin position="1"/>
        <end position="373"/>
    </location>
</feature>
<dbReference type="AlphaFoldDB" id="A0A2W5NGD3"/>
<organism evidence="7 8">
    <name type="scientific">Rhodovulum sulfidophilum</name>
    <name type="common">Rhodobacter sulfidophilus</name>
    <dbReference type="NCBI Taxonomy" id="35806"/>
    <lineage>
        <taxon>Bacteria</taxon>
        <taxon>Pseudomonadati</taxon>
        <taxon>Pseudomonadota</taxon>
        <taxon>Alphaproteobacteria</taxon>
        <taxon>Rhodobacterales</taxon>
        <taxon>Paracoccaceae</taxon>
        <taxon>Rhodovulum</taxon>
    </lineage>
</organism>
<keyword evidence="3 5" id="KW-1133">Transmembrane helix</keyword>
<feature type="transmembrane region" description="Helical" evidence="5">
    <location>
        <begin position="73"/>
        <end position="91"/>
    </location>
</feature>
<keyword evidence="2 5" id="KW-0812">Transmembrane</keyword>
<proteinExistence type="predicted"/>
<evidence type="ECO:0000256" key="2">
    <source>
        <dbReference type="ARBA" id="ARBA00022692"/>
    </source>
</evidence>
<gene>
    <name evidence="7" type="ORF">DI556_05075</name>
</gene>
<evidence type="ECO:0000256" key="4">
    <source>
        <dbReference type="ARBA" id="ARBA00023136"/>
    </source>
</evidence>
<feature type="transmembrane region" description="Helical" evidence="5">
    <location>
        <begin position="265"/>
        <end position="283"/>
    </location>
</feature>
<dbReference type="SUPFAM" id="SSF103473">
    <property type="entry name" value="MFS general substrate transporter"/>
    <property type="match status" value="1"/>
</dbReference>
<feature type="transmembrane region" description="Helical" evidence="5">
    <location>
        <begin position="289"/>
        <end position="309"/>
    </location>
</feature>
<dbReference type="PRINTS" id="PR01035">
    <property type="entry name" value="TCRTETA"/>
</dbReference>
<dbReference type="Gene3D" id="1.20.1250.20">
    <property type="entry name" value="MFS general substrate transporter like domains"/>
    <property type="match status" value="2"/>
</dbReference>